<dbReference type="SUPFAM" id="SSF69304">
    <property type="entry name" value="Tricorn protease N-terminal domain"/>
    <property type="match status" value="1"/>
</dbReference>
<dbReference type="InterPro" id="IPR036047">
    <property type="entry name" value="F-box-like_dom_sf"/>
</dbReference>
<dbReference type="InterPro" id="IPR001810">
    <property type="entry name" value="F-box_dom"/>
</dbReference>
<protein>
    <recommendedName>
        <fullName evidence="1">F-box domain-containing protein</fullName>
    </recommendedName>
</protein>
<dbReference type="SMART" id="SM00256">
    <property type="entry name" value="FBOX"/>
    <property type="match status" value="1"/>
</dbReference>
<dbReference type="AlphaFoldDB" id="A0AAV5CG38"/>
<name>A0AAV5CG38_ELECO</name>
<dbReference type="Pfam" id="PF07734">
    <property type="entry name" value="FBA_1"/>
    <property type="match status" value="1"/>
</dbReference>
<dbReference type="Gene3D" id="1.20.1280.50">
    <property type="match status" value="1"/>
</dbReference>
<dbReference type="Pfam" id="PF00646">
    <property type="entry name" value="F-box"/>
    <property type="match status" value="1"/>
</dbReference>
<sequence length="375" mass="42943">MEEPPGKTNPVASLTDDILVKILSFLPVRYVCRFKCVSRSWRNLISHPDYRKKLPQTLVGFFYESICGERFPMRANHFTNVTGKGMPFIFPSVSFLPVSCRDLVLLDCCDGLLLCRCFQPGPLVGGELPPFHYAVCNPATEKWVMLPDGSWASDDARTARLCFDRTGSSHFHVIEYVVDENENVTWVDIYSSKTGSWIPVENGWGDDVMLCYRRRSVFLNGFLHAVTFADAIVAVDMEGKTSRTIPTPKENECGFIHRAQDHLCLINVVDDDIFKLSIWTLDDHATIEWTLKHTVSTMRLFGGKRIQIDFDYQVIAMHPEGNMIFFVYGWENTLMAYIMDRREVHVIRNLGHDSSYWDPYLPYVPLFSEAPIDGQ</sequence>
<feature type="domain" description="F-box" evidence="1">
    <location>
        <begin position="8"/>
        <end position="54"/>
    </location>
</feature>
<organism evidence="2 3">
    <name type="scientific">Eleusine coracana subsp. coracana</name>
    <dbReference type="NCBI Taxonomy" id="191504"/>
    <lineage>
        <taxon>Eukaryota</taxon>
        <taxon>Viridiplantae</taxon>
        <taxon>Streptophyta</taxon>
        <taxon>Embryophyta</taxon>
        <taxon>Tracheophyta</taxon>
        <taxon>Spermatophyta</taxon>
        <taxon>Magnoliopsida</taxon>
        <taxon>Liliopsida</taxon>
        <taxon>Poales</taxon>
        <taxon>Poaceae</taxon>
        <taxon>PACMAD clade</taxon>
        <taxon>Chloridoideae</taxon>
        <taxon>Cynodonteae</taxon>
        <taxon>Eleusininae</taxon>
        <taxon>Eleusine</taxon>
    </lineage>
</organism>
<accession>A0AAV5CG38</accession>
<dbReference type="PANTHER" id="PTHR35546:SF105">
    <property type="entry name" value="OS05G0139200 PROTEIN"/>
    <property type="match status" value="1"/>
</dbReference>
<gene>
    <name evidence="2" type="primary">ga13943</name>
    <name evidence="2" type="ORF">PR202_ga13943</name>
</gene>
<dbReference type="CDD" id="cd22157">
    <property type="entry name" value="F-box_AtFBW1-like"/>
    <property type="match status" value="1"/>
</dbReference>
<reference evidence="2" key="2">
    <citation type="submission" date="2021-12" db="EMBL/GenBank/DDBJ databases">
        <title>Resequencing data analysis of finger millet.</title>
        <authorList>
            <person name="Hatakeyama M."/>
            <person name="Aluri S."/>
            <person name="Balachadran M.T."/>
            <person name="Sivarajan S.R."/>
            <person name="Poveda L."/>
            <person name="Shimizu-Inatsugi R."/>
            <person name="Schlapbach R."/>
            <person name="Sreeman S.M."/>
            <person name="Shimizu K.K."/>
        </authorList>
    </citation>
    <scope>NUCLEOTIDE SEQUENCE</scope>
</reference>
<dbReference type="SUPFAM" id="SSF81383">
    <property type="entry name" value="F-box domain"/>
    <property type="match status" value="1"/>
</dbReference>
<dbReference type="PANTHER" id="PTHR35546">
    <property type="entry name" value="F-BOX PROTEIN INTERACTION DOMAIN PROTEIN-RELATED"/>
    <property type="match status" value="1"/>
</dbReference>
<proteinExistence type="predicted"/>
<evidence type="ECO:0000259" key="1">
    <source>
        <dbReference type="PROSITE" id="PS50181"/>
    </source>
</evidence>
<keyword evidence="3" id="KW-1185">Reference proteome</keyword>
<dbReference type="EMBL" id="BQKI01000006">
    <property type="protein sequence ID" value="GJM97047.1"/>
    <property type="molecule type" value="Genomic_DNA"/>
</dbReference>
<dbReference type="PROSITE" id="PS50181">
    <property type="entry name" value="FBOX"/>
    <property type="match status" value="1"/>
</dbReference>
<comment type="caution">
    <text evidence="2">The sequence shown here is derived from an EMBL/GenBank/DDBJ whole genome shotgun (WGS) entry which is preliminary data.</text>
</comment>
<evidence type="ECO:0000313" key="2">
    <source>
        <dbReference type="EMBL" id="GJM97047.1"/>
    </source>
</evidence>
<reference evidence="2" key="1">
    <citation type="journal article" date="2018" name="DNA Res.">
        <title>Multiple hybrid de novo genome assembly of finger millet, an orphan allotetraploid crop.</title>
        <authorList>
            <person name="Hatakeyama M."/>
            <person name="Aluri S."/>
            <person name="Balachadran M.T."/>
            <person name="Sivarajan S.R."/>
            <person name="Patrignani A."/>
            <person name="Gruter S."/>
            <person name="Poveda L."/>
            <person name="Shimizu-Inatsugi R."/>
            <person name="Baeten J."/>
            <person name="Francoijs K.J."/>
            <person name="Nataraja K.N."/>
            <person name="Reddy Y.A.N."/>
            <person name="Phadnis S."/>
            <person name="Ravikumar R.L."/>
            <person name="Schlapbach R."/>
            <person name="Sreeman S.M."/>
            <person name="Shimizu K.K."/>
        </authorList>
    </citation>
    <scope>NUCLEOTIDE SEQUENCE</scope>
</reference>
<dbReference type="Proteomes" id="UP001054889">
    <property type="component" value="Unassembled WGS sequence"/>
</dbReference>
<dbReference type="InterPro" id="IPR006527">
    <property type="entry name" value="F-box-assoc_dom_typ1"/>
</dbReference>
<dbReference type="InterPro" id="IPR055290">
    <property type="entry name" value="At3g26010-like"/>
</dbReference>
<evidence type="ECO:0000313" key="3">
    <source>
        <dbReference type="Proteomes" id="UP001054889"/>
    </source>
</evidence>